<evidence type="ECO:0000313" key="3">
    <source>
        <dbReference type="Proteomes" id="UP000188320"/>
    </source>
</evidence>
<comment type="caution">
    <text evidence="2">The sequence shown here is derived from an EMBL/GenBank/DDBJ whole genome shotgun (WGS) entry which is preliminary data.</text>
</comment>
<evidence type="ECO:0000313" key="2">
    <source>
        <dbReference type="EMBL" id="OMH82316.1"/>
    </source>
</evidence>
<gene>
    <name evidence="2" type="ORF">AX774_g4206</name>
</gene>
<accession>A0A1R1PMX2</accession>
<dbReference type="EMBL" id="LSSK01000694">
    <property type="protein sequence ID" value="OMH82316.1"/>
    <property type="molecule type" value="Genomic_DNA"/>
</dbReference>
<protein>
    <submittedName>
        <fullName evidence="2">Uncharacterized protein</fullName>
    </submittedName>
</protein>
<feature type="region of interest" description="Disordered" evidence="1">
    <location>
        <begin position="35"/>
        <end position="58"/>
    </location>
</feature>
<dbReference type="AlphaFoldDB" id="A0A1R1PMX2"/>
<reference evidence="3" key="1">
    <citation type="submission" date="2017-01" db="EMBL/GenBank/DDBJ databases">
        <authorList>
            <person name="Wang Y."/>
            <person name="White M."/>
            <person name="Kvist S."/>
            <person name="Moncalvo J.-M."/>
        </authorList>
    </citation>
    <scope>NUCLEOTIDE SEQUENCE [LARGE SCALE GENOMIC DNA]</scope>
    <source>
        <strain evidence="3">COL-18-3</strain>
    </source>
</reference>
<organism evidence="2 3">
    <name type="scientific">Zancudomyces culisetae</name>
    <name type="common">Gut fungus</name>
    <name type="synonym">Smittium culisetae</name>
    <dbReference type="NCBI Taxonomy" id="1213189"/>
    <lineage>
        <taxon>Eukaryota</taxon>
        <taxon>Fungi</taxon>
        <taxon>Fungi incertae sedis</taxon>
        <taxon>Zoopagomycota</taxon>
        <taxon>Kickxellomycotina</taxon>
        <taxon>Harpellomycetes</taxon>
        <taxon>Harpellales</taxon>
        <taxon>Legeriomycetaceae</taxon>
        <taxon>Zancudomyces</taxon>
    </lineage>
</organism>
<proteinExistence type="predicted"/>
<sequence length="67" mass="7565">MRLKIQLAMNQNYNPDYIIAMMIDAAFEQPIRTPTVETTTEHQPPRAETTVIPPPPNANITLLTFSP</sequence>
<keyword evidence="3" id="KW-1185">Reference proteome</keyword>
<dbReference type="Proteomes" id="UP000188320">
    <property type="component" value="Unassembled WGS sequence"/>
</dbReference>
<name>A0A1R1PMX2_ZANCU</name>
<evidence type="ECO:0000256" key="1">
    <source>
        <dbReference type="SAM" id="MobiDB-lite"/>
    </source>
</evidence>